<dbReference type="AlphaFoldDB" id="A0A532V1T4"/>
<dbReference type="Pfam" id="PF18962">
    <property type="entry name" value="Por_Secre_tail"/>
    <property type="match status" value="1"/>
</dbReference>
<feature type="domain" description="Secretion system C-terminal sorting" evidence="1">
    <location>
        <begin position="13"/>
        <end position="93"/>
    </location>
</feature>
<evidence type="ECO:0000313" key="2">
    <source>
        <dbReference type="EMBL" id="TKJ41092.1"/>
    </source>
</evidence>
<dbReference type="InterPro" id="IPR026444">
    <property type="entry name" value="Secre_tail"/>
</dbReference>
<dbReference type="Gene3D" id="2.60.40.4070">
    <property type="match status" value="1"/>
</dbReference>
<proteinExistence type="predicted"/>
<protein>
    <recommendedName>
        <fullName evidence="1">Secretion system C-terminal sorting domain-containing protein</fullName>
    </recommendedName>
</protein>
<name>A0A532V1T4_UNCL8</name>
<evidence type="ECO:0000313" key="3">
    <source>
        <dbReference type="Proteomes" id="UP000319619"/>
    </source>
</evidence>
<accession>A0A532V1T4</accession>
<dbReference type="NCBIfam" id="TIGR04183">
    <property type="entry name" value="Por_Secre_tail"/>
    <property type="match status" value="1"/>
</dbReference>
<gene>
    <name evidence="2" type="ORF">CEE37_05340</name>
</gene>
<reference evidence="2 3" key="1">
    <citation type="submission" date="2017-06" db="EMBL/GenBank/DDBJ databases">
        <title>Novel microbial phyla capable of carbon fixation and sulfur reduction in deep-sea sediments.</title>
        <authorList>
            <person name="Huang J."/>
            <person name="Baker B."/>
            <person name="Wang Y."/>
        </authorList>
    </citation>
    <scope>NUCLEOTIDE SEQUENCE [LARGE SCALE GENOMIC DNA]</scope>
    <source>
        <strain evidence="2">B3_LCP</strain>
    </source>
</reference>
<sequence>MITPNEFAISQNYPNPFNPTTVISFSLPVAGLVNLEVFNINGRNVGSAQDRPLRDGWMEAGQHNITFDGSDLPSGIYFARMTAEDYTQTQKLVLLK</sequence>
<comment type="caution">
    <text evidence="2">The sequence shown here is derived from an EMBL/GenBank/DDBJ whole genome shotgun (WGS) entry which is preliminary data.</text>
</comment>
<dbReference type="EMBL" id="NJBN01000003">
    <property type="protein sequence ID" value="TKJ41092.1"/>
    <property type="molecule type" value="Genomic_DNA"/>
</dbReference>
<evidence type="ECO:0000259" key="1">
    <source>
        <dbReference type="Pfam" id="PF18962"/>
    </source>
</evidence>
<organism evidence="2 3">
    <name type="scientific">candidate division LCP-89 bacterium B3_LCP</name>
    <dbReference type="NCBI Taxonomy" id="2012998"/>
    <lineage>
        <taxon>Bacteria</taxon>
        <taxon>Pseudomonadati</taxon>
        <taxon>Bacteria division LCP-89</taxon>
    </lineage>
</organism>
<dbReference type="Proteomes" id="UP000319619">
    <property type="component" value="Unassembled WGS sequence"/>
</dbReference>